<dbReference type="EMBL" id="GBBI01004456">
    <property type="protein sequence ID" value="JAC14256.1"/>
    <property type="molecule type" value="mRNA"/>
</dbReference>
<feature type="non-terminal residue" evidence="2">
    <location>
        <position position="234"/>
    </location>
</feature>
<sequence length="234" mass="26660">MIQQRWLKSSSQLALVLLVYLSTVDAFEEFYKLCPRGNITVISANTNRAIVTPDKCFPTPVVHRNELSSKPRLQILTEQPKLFTYTAVMVEFNTTLNKYELYWMEPNLTINMQHFLMQNTTRIRDIRKMIEYRPPKASAQNLTYFILVYRQSAMPVESPPSPGPFRPQSWAMSSRVTLIGGATFKVLANVPVHPAHHQPLPPPALIPGGAPFHPQPPGVHVLQNNYTFGRNYTN</sequence>
<dbReference type="InterPro" id="IPR036610">
    <property type="entry name" value="PEBP-like_sf"/>
</dbReference>
<evidence type="ECO:0000256" key="1">
    <source>
        <dbReference type="SAM" id="SignalP"/>
    </source>
</evidence>
<evidence type="ECO:0000313" key="2">
    <source>
        <dbReference type="EMBL" id="JAC14256.1"/>
    </source>
</evidence>
<organism evidence="2">
    <name type="scientific">Triatoma infestans</name>
    <name type="common">Assassin bug</name>
    <dbReference type="NCBI Taxonomy" id="30076"/>
    <lineage>
        <taxon>Eukaryota</taxon>
        <taxon>Metazoa</taxon>
        <taxon>Ecdysozoa</taxon>
        <taxon>Arthropoda</taxon>
        <taxon>Hexapoda</taxon>
        <taxon>Insecta</taxon>
        <taxon>Pterygota</taxon>
        <taxon>Neoptera</taxon>
        <taxon>Paraneoptera</taxon>
        <taxon>Hemiptera</taxon>
        <taxon>Heteroptera</taxon>
        <taxon>Panheteroptera</taxon>
        <taxon>Cimicomorpha</taxon>
        <taxon>Reduviidae</taxon>
        <taxon>Triatominae</taxon>
        <taxon>Triatoma</taxon>
    </lineage>
</organism>
<keyword evidence="1" id="KW-0732">Signal</keyword>
<protein>
    <submittedName>
        <fullName evidence="2">Putative secreted protein</fullName>
    </submittedName>
</protein>
<reference evidence="2" key="1">
    <citation type="journal article" date="2014" name="PLoS Negl. Trop. Dis.">
        <title>An updated insight into the Sialotranscriptome of Triatoma infestans: developmental stage and geographic variations.</title>
        <authorList>
            <person name="Schwarz A."/>
            <person name="Medrano-Mercado N."/>
            <person name="Schaub G.A."/>
            <person name="Struchiner C.J."/>
            <person name="Bargues M.D."/>
            <person name="Levy M.Z."/>
            <person name="Ribeiro J.M."/>
        </authorList>
    </citation>
    <scope>NUCLEOTIDE SEQUENCE</scope>
    <source>
        <strain evidence="2">Chile</strain>
        <tissue evidence="2">Salivary glands</tissue>
    </source>
</reference>
<name>A0A023EZN9_TRIIF</name>
<feature type="signal peptide" evidence="1">
    <location>
        <begin position="1"/>
        <end position="26"/>
    </location>
</feature>
<dbReference type="Gene3D" id="3.90.280.10">
    <property type="entry name" value="PEBP-like"/>
    <property type="match status" value="1"/>
</dbReference>
<proteinExistence type="evidence at transcript level"/>
<feature type="chain" id="PRO_5001520190" evidence="1">
    <location>
        <begin position="27"/>
        <end position="234"/>
    </location>
</feature>
<dbReference type="AlphaFoldDB" id="A0A023EZN9"/>
<accession>A0A023EZN9</accession>